<dbReference type="Gene3D" id="1.20.1280.50">
    <property type="match status" value="1"/>
</dbReference>
<reference evidence="2" key="1">
    <citation type="submission" date="2017-08" db="EMBL/GenBank/DDBJ databases">
        <authorList>
            <person name="de Groot N.N."/>
        </authorList>
    </citation>
    <scope>NUCLEOTIDE SEQUENCE</scope>
</reference>
<gene>
    <name evidence="2" type="ORF">BQ9231_00321</name>
</gene>
<dbReference type="SUPFAM" id="SSF81383">
    <property type="entry name" value="F-box domain"/>
    <property type="match status" value="1"/>
</dbReference>
<feature type="domain" description="F-box" evidence="1">
    <location>
        <begin position="1"/>
        <end position="44"/>
    </location>
</feature>
<dbReference type="InterPro" id="IPR001810">
    <property type="entry name" value="F-box_dom"/>
</dbReference>
<proteinExistence type="predicted"/>
<sequence>MSKLSLEVLFTIMTTMKAKALLGLSLVDREFRQVCQDKTLWTRIFNKHNLVMLRKSHGITSWVLNFNDSLSSRRLVSKTMENLDKIYSIKKIIDDTSLQEIKDVSIVHVPGVTRKDELETFISFHNLFRRKKSAFLASHVYLCLEKEEDVYYMTISEDNFCLEGEDKIQHVKYKLDREQVCLLLYKLSYHRMLSLSSWVVC</sequence>
<evidence type="ECO:0000313" key="2">
    <source>
        <dbReference type="EMBL" id="SOB74204.1"/>
    </source>
</evidence>
<organism evidence="2">
    <name type="scientific">Cedratvirus lausannensis</name>
    <dbReference type="NCBI Taxonomy" id="2023205"/>
    <lineage>
        <taxon>Viruses</taxon>
        <taxon>Pithoviruses</taxon>
        <taxon>Orthocedratvirinae</taxon>
        <taxon>Alphacedratvirus</taxon>
        <taxon>Alphacedratvirus francolausannense</taxon>
    </lineage>
</organism>
<name>A0A285PX45_9VIRU</name>
<dbReference type="InterPro" id="IPR036047">
    <property type="entry name" value="F-box-like_dom_sf"/>
</dbReference>
<dbReference type="Proteomes" id="UP000274850">
    <property type="component" value="Segment"/>
</dbReference>
<keyword evidence="3" id="KW-1185">Reference proteome</keyword>
<protein>
    <recommendedName>
        <fullName evidence="1">F-box domain-containing protein</fullName>
    </recommendedName>
</protein>
<accession>A0A285PX45</accession>
<dbReference type="EMBL" id="LT907979">
    <property type="protein sequence ID" value="SOB74204.1"/>
    <property type="molecule type" value="Genomic_DNA"/>
</dbReference>
<evidence type="ECO:0000259" key="1">
    <source>
        <dbReference type="PROSITE" id="PS50181"/>
    </source>
</evidence>
<dbReference type="PROSITE" id="PS50181">
    <property type="entry name" value="FBOX"/>
    <property type="match status" value="1"/>
</dbReference>
<evidence type="ECO:0000313" key="3">
    <source>
        <dbReference type="Proteomes" id="UP000274850"/>
    </source>
</evidence>